<name>A0A9N8ETN0_9STRA</name>
<reference evidence="1" key="1">
    <citation type="submission" date="2020-06" db="EMBL/GenBank/DDBJ databases">
        <authorList>
            <consortium name="Plant Systems Biology data submission"/>
        </authorList>
    </citation>
    <scope>NUCLEOTIDE SEQUENCE</scope>
    <source>
        <strain evidence="1">D6</strain>
    </source>
</reference>
<dbReference type="AlphaFoldDB" id="A0A9N8ETN0"/>
<evidence type="ECO:0000313" key="1">
    <source>
        <dbReference type="EMBL" id="CAB9527947.1"/>
    </source>
</evidence>
<keyword evidence="2" id="KW-1185">Reference proteome</keyword>
<comment type="caution">
    <text evidence="1">The sequence shown here is derived from an EMBL/GenBank/DDBJ whole genome shotgun (WGS) entry which is preliminary data.</text>
</comment>
<dbReference type="Proteomes" id="UP001153069">
    <property type="component" value="Unassembled WGS sequence"/>
</dbReference>
<dbReference type="EMBL" id="CAICTM010002108">
    <property type="protein sequence ID" value="CAB9527947.1"/>
    <property type="molecule type" value="Genomic_DNA"/>
</dbReference>
<accession>A0A9N8ETN0</accession>
<sequence>MEWWGRGIDPEWFSAVLGMLDYYITNSAIFEEATRKELFYDCIMLLMEKKLDRIEGLEQGLNRVVELELWQRYYNDYLYGTITTDYFLLATNSIQFMNNRVWHWLHSVPGTNFVYGSVQDGPTPDVVESVNSDED</sequence>
<organism evidence="1 2">
    <name type="scientific">Seminavis robusta</name>
    <dbReference type="NCBI Taxonomy" id="568900"/>
    <lineage>
        <taxon>Eukaryota</taxon>
        <taxon>Sar</taxon>
        <taxon>Stramenopiles</taxon>
        <taxon>Ochrophyta</taxon>
        <taxon>Bacillariophyta</taxon>
        <taxon>Bacillariophyceae</taxon>
        <taxon>Bacillariophycidae</taxon>
        <taxon>Naviculales</taxon>
        <taxon>Naviculaceae</taxon>
        <taxon>Seminavis</taxon>
    </lineage>
</organism>
<gene>
    <name evidence="1" type="ORF">SEMRO_2110_G315000.1</name>
</gene>
<proteinExistence type="predicted"/>
<protein>
    <submittedName>
        <fullName evidence="1">Uncharacterized protein</fullName>
    </submittedName>
</protein>
<evidence type="ECO:0000313" key="2">
    <source>
        <dbReference type="Proteomes" id="UP001153069"/>
    </source>
</evidence>